<dbReference type="Pfam" id="PF02417">
    <property type="entry name" value="Chromate_transp"/>
    <property type="match status" value="1"/>
</dbReference>
<comment type="caution">
    <text evidence="8">The sequence shown here is derived from an EMBL/GenBank/DDBJ whole genome shotgun (WGS) entry which is preliminary data.</text>
</comment>
<dbReference type="InterPro" id="IPR052518">
    <property type="entry name" value="CHR_Transporter"/>
</dbReference>
<evidence type="ECO:0000256" key="6">
    <source>
        <dbReference type="ARBA" id="ARBA00023136"/>
    </source>
</evidence>
<evidence type="ECO:0000256" key="4">
    <source>
        <dbReference type="ARBA" id="ARBA00022692"/>
    </source>
</evidence>
<sequence>MIYLQLFWAFFYPGILGYGGGPASIPLIEHEVVDKYGWMTTAEFSEALALGNSLPGPIATKMAGCIGYEVGGIFGAMVALFATVGPSLLAMLVLLNILYRYRQSPRVKRLSGFVLPAIAVLLAEMTFDFMKTSLDIIGLLATMLLIAGAYVALEKLKIHPVFVVMTGLAIGGIFL</sequence>
<feature type="transmembrane region" description="Helical" evidence="7">
    <location>
        <begin position="73"/>
        <end position="98"/>
    </location>
</feature>
<dbReference type="PANTHER" id="PTHR43663:SF1">
    <property type="entry name" value="CHROMATE TRANSPORTER"/>
    <property type="match status" value="1"/>
</dbReference>
<gene>
    <name evidence="8" type="ORF">FKZ59_02460</name>
</gene>
<name>A0A540V729_9BACL</name>
<evidence type="ECO:0000256" key="1">
    <source>
        <dbReference type="ARBA" id="ARBA00004651"/>
    </source>
</evidence>
<evidence type="ECO:0000256" key="2">
    <source>
        <dbReference type="ARBA" id="ARBA00005262"/>
    </source>
</evidence>
<dbReference type="AlphaFoldDB" id="A0A540V729"/>
<dbReference type="PANTHER" id="PTHR43663">
    <property type="entry name" value="CHROMATE TRANSPORT PROTEIN-RELATED"/>
    <property type="match status" value="1"/>
</dbReference>
<evidence type="ECO:0000256" key="5">
    <source>
        <dbReference type="ARBA" id="ARBA00022989"/>
    </source>
</evidence>
<dbReference type="EMBL" id="VIGD01000002">
    <property type="protein sequence ID" value="TQE91973.1"/>
    <property type="molecule type" value="Genomic_DNA"/>
</dbReference>
<dbReference type="InterPro" id="IPR003370">
    <property type="entry name" value="Chromate_transpt"/>
</dbReference>
<accession>A0A540V729</accession>
<keyword evidence="5 7" id="KW-1133">Transmembrane helix</keyword>
<organism evidence="8 9">
    <name type="scientific">Ureibacillus terrenus</name>
    <dbReference type="NCBI Taxonomy" id="118246"/>
    <lineage>
        <taxon>Bacteria</taxon>
        <taxon>Bacillati</taxon>
        <taxon>Bacillota</taxon>
        <taxon>Bacilli</taxon>
        <taxon>Bacillales</taxon>
        <taxon>Caryophanaceae</taxon>
        <taxon>Ureibacillus</taxon>
    </lineage>
</organism>
<evidence type="ECO:0000313" key="8">
    <source>
        <dbReference type="EMBL" id="TQE91973.1"/>
    </source>
</evidence>
<feature type="transmembrane region" description="Helical" evidence="7">
    <location>
        <begin position="136"/>
        <end position="153"/>
    </location>
</feature>
<comment type="subcellular location">
    <subcellularLocation>
        <location evidence="1">Cell membrane</location>
        <topology evidence="1">Multi-pass membrane protein</topology>
    </subcellularLocation>
</comment>
<keyword evidence="4 7" id="KW-0812">Transmembrane</keyword>
<comment type="similarity">
    <text evidence="2">Belongs to the chromate ion transporter (CHR) (TC 2.A.51) family.</text>
</comment>
<feature type="transmembrane region" description="Helical" evidence="7">
    <location>
        <begin position="110"/>
        <end position="130"/>
    </location>
</feature>
<evidence type="ECO:0000313" key="9">
    <source>
        <dbReference type="Proteomes" id="UP000315753"/>
    </source>
</evidence>
<dbReference type="RefSeq" id="WP_141601149.1">
    <property type="nucleotide sequence ID" value="NZ_JARMSB010000008.1"/>
</dbReference>
<keyword evidence="9" id="KW-1185">Reference proteome</keyword>
<evidence type="ECO:0000256" key="7">
    <source>
        <dbReference type="SAM" id="Phobius"/>
    </source>
</evidence>
<reference evidence="8 9" key="1">
    <citation type="submission" date="2019-06" db="EMBL/GenBank/DDBJ databases">
        <title>Genome sequence of Ureibacillus terrenus.</title>
        <authorList>
            <person name="Maclea K.S."/>
            <person name="Simoes M."/>
        </authorList>
    </citation>
    <scope>NUCLEOTIDE SEQUENCE [LARGE SCALE GENOMIC DNA]</scope>
    <source>
        <strain evidence="8 9">ATCC BAA-384</strain>
    </source>
</reference>
<keyword evidence="3" id="KW-1003">Cell membrane</keyword>
<dbReference type="OrthoDB" id="9027281at2"/>
<dbReference type="GO" id="GO:0015109">
    <property type="term" value="F:chromate transmembrane transporter activity"/>
    <property type="evidence" value="ECO:0007669"/>
    <property type="project" value="InterPro"/>
</dbReference>
<dbReference type="GO" id="GO:0005886">
    <property type="term" value="C:plasma membrane"/>
    <property type="evidence" value="ECO:0007669"/>
    <property type="project" value="UniProtKB-SubCell"/>
</dbReference>
<protein>
    <submittedName>
        <fullName evidence="8">Chromate transporter</fullName>
    </submittedName>
</protein>
<proteinExistence type="inferred from homology"/>
<dbReference type="Proteomes" id="UP000315753">
    <property type="component" value="Unassembled WGS sequence"/>
</dbReference>
<evidence type="ECO:0000256" key="3">
    <source>
        <dbReference type="ARBA" id="ARBA00022475"/>
    </source>
</evidence>
<keyword evidence="6 7" id="KW-0472">Membrane</keyword>